<organism evidence="1 2">
    <name type="scientific">candidate division TA06 bacterium</name>
    <dbReference type="NCBI Taxonomy" id="2250710"/>
    <lineage>
        <taxon>Bacteria</taxon>
        <taxon>Bacteria division TA06</taxon>
    </lineage>
</organism>
<comment type="caution">
    <text evidence="1">The sequence shown here is derived from an EMBL/GenBank/DDBJ whole genome shotgun (WGS) entry which is preliminary data.</text>
</comment>
<dbReference type="EMBL" id="QNBC01000066">
    <property type="protein sequence ID" value="RKX65880.1"/>
    <property type="molecule type" value="Genomic_DNA"/>
</dbReference>
<evidence type="ECO:0000313" key="1">
    <source>
        <dbReference type="EMBL" id="RKX65880.1"/>
    </source>
</evidence>
<protein>
    <submittedName>
        <fullName evidence="1">Radical SAM protein</fullName>
    </submittedName>
</protein>
<proteinExistence type="predicted"/>
<evidence type="ECO:0000313" key="2">
    <source>
        <dbReference type="Proteomes" id="UP000282321"/>
    </source>
</evidence>
<reference evidence="1 2" key="1">
    <citation type="submission" date="2018-06" db="EMBL/GenBank/DDBJ databases">
        <title>Extensive metabolic versatility and redundancy in microbially diverse, dynamic hydrothermal sediments.</title>
        <authorList>
            <person name="Dombrowski N."/>
            <person name="Teske A."/>
            <person name="Baker B.J."/>
        </authorList>
    </citation>
    <scope>NUCLEOTIDE SEQUENCE [LARGE SCALE GENOMIC DNA]</scope>
    <source>
        <strain evidence="1">B35_G9</strain>
    </source>
</reference>
<gene>
    <name evidence="1" type="ORF">DRP44_05290</name>
</gene>
<dbReference type="Proteomes" id="UP000282321">
    <property type="component" value="Unassembled WGS sequence"/>
</dbReference>
<feature type="non-terminal residue" evidence="1">
    <location>
        <position position="1"/>
    </location>
</feature>
<dbReference type="AlphaFoldDB" id="A0A660S9K8"/>
<name>A0A660S9K8_UNCT6</name>
<sequence>GLIEKKNEIFSLTRRGAFWIHLAQNHFMLDYINKVWTVSMNEPWPKKIEI</sequence>
<accession>A0A660S9K8</accession>